<organism evidence="2 3">
    <name type="scientific">Pyricularia grisea</name>
    <name type="common">Crabgrass-specific blast fungus</name>
    <name type="synonym">Magnaporthe grisea</name>
    <dbReference type="NCBI Taxonomy" id="148305"/>
    <lineage>
        <taxon>Eukaryota</taxon>
        <taxon>Fungi</taxon>
        <taxon>Dikarya</taxon>
        <taxon>Ascomycota</taxon>
        <taxon>Pezizomycotina</taxon>
        <taxon>Sordariomycetes</taxon>
        <taxon>Sordariomycetidae</taxon>
        <taxon>Magnaporthales</taxon>
        <taxon>Pyriculariaceae</taxon>
        <taxon>Pyricularia</taxon>
    </lineage>
</organism>
<name>A0A6P8ASK5_PYRGI</name>
<sequence>MHFSKFTILLTSASAAIAAPLDLEASTGNALVASNALVARQTAILNLGIIPAISGILGQLLGALSLPTTLANLQSILSQVTSGISLNQVQLLAQTQAVLTGLRRQLTAAEAALLQQVNVALALVGTTPGVLLGTVTGTLQSTINGLPTQIQTAITNAIASVGVPTINAGGGISLASV</sequence>
<gene>
    <name evidence="3" type="ORF">PgNI_09321</name>
</gene>
<evidence type="ECO:0000256" key="1">
    <source>
        <dbReference type="SAM" id="SignalP"/>
    </source>
</evidence>
<keyword evidence="2" id="KW-1185">Reference proteome</keyword>
<dbReference type="Proteomes" id="UP000515153">
    <property type="component" value="Unplaced"/>
</dbReference>
<dbReference type="RefSeq" id="XP_030977886.1">
    <property type="nucleotide sequence ID" value="XM_031129306.1"/>
</dbReference>
<proteinExistence type="predicted"/>
<dbReference type="AlphaFoldDB" id="A0A6P8ASK5"/>
<accession>A0A6P8ASK5</accession>
<protein>
    <submittedName>
        <fullName evidence="3">Uncharacterized protein</fullName>
    </submittedName>
</protein>
<feature type="chain" id="PRO_5028059589" evidence="1">
    <location>
        <begin position="19"/>
        <end position="177"/>
    </location>
</feature>
<reference evidence="3" key="1">
    <citation type="journal article" date="2019" name="Mol. Biol. Evol.">
        <title>Blast fungal genomes show frequent chromosomal changes, gene gains and losses, and effector gene turnover.</title>
        <authorList>
            <person name="Gomez Luciano L.B."/>
            <person name="Jason Tsai I."/>
            <person name="Chuma I."/>
            <person name="Tosa Y."/>
            <person name="Chen Y.H."/>
            <person name="Li J.Y."/>
            <person name="Li M.Y."/>
            <person name="Jade Lu M.Y."/>
            <person name="Nakayashiki H."/>
            <person name="Li W.H."/>
        </authorList>
    </citation>
    <scope>NUCLEOTIDE SEQUENCE</scope>
    <source>
        <strain evidence="3">NI907</strain>
    </source>
</reference>
<reference evidence="3" key="3">
    <citation type="submission" date="2025-08" db="UniProtKB">
        <authorList>
            <consortium name="RefSeq"/>
        </authorList>
    </citation>
    <scope>IDENTIFICATION</scope>
    <source>
        <strain evidence="3">NI907</strain>
    </source>
</reference>
<feature type="signal peptide" evidence="1">
    <location>
        <begin position="1"/>
        <end position="18"/>
    </location>
</feature>
<dbReference type="KEGG" id="pgri:PgNI_09321"/>
<evidence type="ECO:0000313" key="2">
    <source>
        <dbReference type="Proteomes" id="UP000515153"/>
    </source>
</evidence>
<reference evidence="3" key="2">
    <citation type="submission" date="2019-10" db="EMBL/GenBank/DDBJ databases">
        <authorList>
            <consortium name="NCBI Genome Project"/>
        </authorList>
    </citation>
    <scope>NUCLEOTIDE SEQUENCE</scope>
    <source>
        <strain evidence="3">NI907</strain>
    </source>
</reference>
<evidence type="ECO:0000313" key="3">
    <source>
        <dbReference type="RefSeq" id="XP_030977886.1"/>
    </source>
</evidence>
<keyword evidence="1" id="KW-0732">Signal</keyword>
<dbReference type="GeneID" id="41964214"/>